<name>A0A139A6Q5_GONPJ</name>
<organism evidence="3 4">
    <name type="scientific">Gonapodya prolifera (strain JEL478)</name>
    <name type="common">Monoblepharis prolifera</name>
    <dbReference type="NCBI Taxonomy" id="1344416"/>
    <lineage>
        <taxon>Eukaryota</taxon>
        <taxon>Fungi</taxon>
        <taxon>Fungi incertae sedis</taxon>
        <taxon>Chytridiomycota</taxon>
        <taxon>Chytridiomycota incertae sedis</taxon>
        <taxon>Monoblepharidomycetes</taxon>
        <taxon>Monoblepharidales</taxon>
        <taxon>Gonapodyaceae</taxon>
        <taxon>Gonapodya</taxon>
    </lineage>
</organism>
<reference evidence="3 4" key="1">
    <citation type="journal article" date="2015" name="Genome Biol. Evol.">
        <title>Phylogenomic analyses indicate that early fungi evolved digesting cell walls of algal ancestors of land plants.</title>
        <authorList>
            <person name="Chang Y."/>
            <person name="Wang S."/>
            <person name="Sekimoto S."/>
            <person name="Aerts A.L."/>
            <person name="Choi C."/>
            <person name="Clum A."/>
            <person name="LaButti K.M."/>
            <person name="Lindquist E.A."/>
            <person name="Yee Ngan C."/>
            <person name="Ohm R.A."/>
            <person name="Salamov A.A."/>
            <person name="Grigoriev I.V."/>
            <person name="Spatafora J.W."/>
            <person name="Berbee M.L."/>
        </authorList>
    </citation>
    <scope>NUCLEOTIDE SEQUENCE [LARGE SCALE GENOMIC DNA]</scope>
    <source>
        <strain evidence="3 4">JEL478</strain>
    </source>
</reference>
<evidence type="ECO:0000313" key="3">
    <source>
        <dbReference type="EMBL" id="KXS12451.1"/>
    </source>
</evidence>
<dbReference type="PANTHER" id="PTHR12093:SF10">
    <property type="entry name" value="MEMBRANE-ASSOCIATED PROTEIN HEM"/>
    <property type="match status" value="1"/>
</dbReference>
<feature type="compositionally biased region" description="Basic residues" evidence="2">
    <location>
        <begin position="402"/>
        <end position="411"/>
    </location>
</feature>
<dbReference type="InterPro" id="IPR019137">
    <property type="entry name" value="Nck-associated_protein-1"/>
</dbReference>
<dbReference type="STRING" id="1344416.A0A139A6Q5"/>
<dbReference type="PANTHER" id="PTHR12093">
    <property type="entry name" value="NCK-ASSOCIATED PROTEIN 1"/>
    <property type="match status" value="1"/>
</dbReference>
<sequence>MESLDALAEKLLLLPSLAALQSQLNQKSLCLKLALLEDPGLQNLVKAAVKRFPDPDAVVKEKQLQTFVQGRSLHLEQLQPVFQIMSQVCEWTGHVLEAFKSSSRLVGVDFPVTTSLATVISELMVTLCHINFLFEECGDTRKVVVVLLPHISSGSDVRDRCKIISKRIQSYDGKLSLPEAHAQLFKLCEILDTFHSPGVSRASRINPESLKVIATQASVPKEMELLNFTGFAISSRNLSYLVTPYLLFPQEASKDVDDLTTVCEYTSFLKVSRNHLINIHEEITKLKIKTIPKITPIIDFEAFMEENHSLKDLVFFTDIVNEHALEALGNQSAMTPYNYIVGFAFALTSAPFCAAPAFPAEIDGILGAISSRAGDLVLELFHEVKRVSSLAANPPNTDKPAGGKKTKKKKNQANTSTSVVSTADQRSLWTLRFALHSLTVSMTPNETELRIHDILYRPANFLVQAIVARVTSFVNGSVYKTSSPVGLVSGDRKDAHLKDIDLMSLLIAAGVPIARVVGEVLRPPVGADHIKATGVLPIIDVDFLYNPSRTTKERTKRVFPKADPSQHFLLAYASWYLDALATKASTGAMVYSPGRQTVYSMTEMNTVRFEAYFNPTEYGALARLVGASGFRYLDDQLLKYVTILVGYVKEMAVQNVNSLQSLKENILDEAKTAEAINHIKYMPDFLDKATSLGLCLSVRNDISASAMVEFQGGRPEVPVRTERRSMLVDAFGVDVVDQKDIALQAAITVHANPTTDSTLPSWSLLPPLFAVALHRLAYLPDTAAAGAGWDNSVGVLAGNAGCLVKAFSVISGAVAACLGMGDEGVGAWEDEFWKISTTLLLRLHKLSLTCADKDRPPQLRAAWSALDEFGRMSKVVRADWLDEWAPVVALNVGMAGLGVGGGVAKVGAKAVLVG</sequence>
<dbReference type="OrthoDB" id="548214at2759"/>
<comment type="similarity">
    <text evidence="1">Belongs to the HEM-1/HEM-2 family.</text>
</comment>
<dbReference type="Pfam" id="PF09735">
    <property type="entry name" value="Nckap1"/>
    <property type="match status" value="2"/>
</dbReference>
<keyword evidence="4" id="KW-1185">Reference proteome</keyword>
<gene>
    <name evidence="3" type="ORF">M427DRAFT_72081</name>
</gene>
<accession>A0A139A6Q5</accession>
<dbReference type="AlphaFoldDB" id="A0A139A6Q5"/>
<dbReference type="GO" id="GO:0030866">
    <property type="term" value="P:cortical actin cytoskeleton organization"/>
    <property type="evidence" value="ECO:0007669"/>
    <property type="project" value="TreeGrafter"/>
</dbReference>
<evidence type="ECO:0000313" key="4">
    <source>
        <dbReference type="Proteomes" id="UP000070544"/>
    </source>
</evidence>
<protein>
    <submittedName>
        <fullName evidence="3">Uncharacterized protein</fullName>
    </submittedName>
</protein>
<proteinExistence type="inferred from homology"/>
<evidence type="ECO:0000256" key="1">
    <source>
        <dbReference type="ARBA" id="ARBA00037947"/>
    </source>
</evidence>
<dbReference type="Proteomes" id="UP000070544">
    <property type="component" value="Unassembled WGS sequence"/>
</dbReference>
<dbReference type="GO" id="GO:0031209">
    <property type="term" value="C:SCAR complex"/>
    <property type="evidence" value="ECO:0007669"/>
    <property type="project" value="TreeGrafter"/>
</dbReference>
<dbReference type="GO" id="GO:0016477">
    <property type="term" value="P:cell migration"/>
    <property type="evidence" value="ECO:0007669"/>
    <property type="project" value="TreeGrafter"/>
</dbReference>
<dbReference type="GO" id="GO:0030031">
    <property type="term" value="P:cell projection assembly"/>
    <property type="evidence" value="ECO:0007669"/>
    <property type="project" value="TreeGrafter"/>
</dbReference>
<evidence type="ECO:0000256" key="2">
    <source>
        <dbReference type="SAM" id="MobiDB-lite"/>
    </source>
</evidence>
<dbReference type="GO" id="GO:0000902">
    <property type="term" value="P:cell morphogenesis"/>
    <property type="evidence" value="ECO:0007669"/>
    <property type="project" value="TreeGrafter"/>
</dbReference>
<dbReference type="EMBL" id="KQ965788">
    <property type="protein sequence ID" value="KXS12451.1"/>
    <property type="molecule type" value="Genomic_DNA"/>
</dbReference>
<feature type="region of interest" description="Disordered" evidence="2">
    <location>
        <begin position="391"/>
        <end position="419"/>
    </location>
</feature>